<evidence type="ECO:0000313" key="2">
    <source>
        <dbReference type="Proteomes" id="UP000565579"/>
    </source>
</evidence>
<dbReference type="Gene3D" id="3.40.50.970">
    <property type="match status" value="1"/>
</dbReference>
<gene>
    <name evidence="1" type="ORF">HD593_005700</name>
</gene>
<keyword evidence="2" id="KW-1185">Reference proteome</keyword>
<dbReference type="RefSeq" id="WP_379493278.1">
    <property type="nucleotide sequence ID" value="NZ_BAAAXY010000145.1"/>
</dbReference>
<accession>A0A7X0U103</accession>
<sequence>MCTVWAARYLTPNGWRRVEDPRDVRDALRAMLEHDGPALPDVVTDPNALAVPPHLTGRQLAGFATTTSKLVLNGGVGRMIGFARSNLRNIPRP</sequence>
<reference evidence="1 2" key="1">
    <citation type="submission" date="2020-08" db="EMBL/GenBank/DDBJ databases">
        <title>Sequencing the genomes of 1000 actinobacteria strains.</title>
        <authorList>
            <person name="Klenk H.-P."/>
        </authorList>
    </citation>
    <scope>NUCLEOTIDE SEQUENCE [LARGE SCALE GENOMIC DNA]</scope>
    <source>
        <strain evidence="1 2">DSM 43768</strain>
    </source>
</reference>
<evidence type="ECO:0000313" key="1">
    <source>
        <dbReference type="EMBL" id="MBB6550905.1"/>
    </source>
</evidence>
<protein>
    <submittedName>
        <fullName evidence="1">Uncharacterized protein</fullName>
    </submittedName>
</protein>
<dbReference type="AlphaFoldDB" id="A0A7X0U103"/>
<dbReference type="InterPro" id="IPR029061">
    <property type="entry name" value="THDP-binding"/>
</dbReference>
<dbReference type="EMBL" id="JACHMI010000001">
    <property type="protein sequence ID" value="MBB6550905.1"/>
    <property type="molecule type" value="Genomic_DNA"/>
</dbReference>
<organism evidence="1 2">
    <name type="scientific">Nonomuraea rubra</name>
    <dbReference type="NCBI Taxonomy" id="46180"/>
    <lineage>
        <taxon>Bacteria</taxon>
        <taxon>Bacillati</taxon>
        <taxon>Actinomycetota</taxon>
        <taxon>Actinomycetes</taxon>
        <taxon>Streptosporangiales</taxon>
        <taxon>Streptosporangiaceae</taxon>
        <taxon>Nonomuraea</taxon>
    </lineage>
</organism>
<dbReference type="Proteomes" id="UP000565579">
    <property type="component" value="Unassembled WGS sequence"/>
</dbReference>
<comment type="caution">
    <text evidence="1">The sequence shown here is derived from an EMBL/GenBank/DDBJ whole genome shotgun (WGS) entry which is preliminary data.</text>
</comment>
<dbReference type="SUPFAM" id="SSF52518">
    <property type="entry name" value="Thiamin diphosphate-binding fold (THDP-binding)"/>
    <property type="match status" value="1"/>
</dbReference>
<proteinExistence type="predicted"/>
<name>A0A7X0U103_9ACTN</name>
<dbReference type="GO" id="GO:0000287">
    <property type="term" value="F:magnesium ion binding"/>
    <property type="evidence" value="ECO:0007669"/>
    <property type="project" value="UniProtKB-ARBA"/>
</dbReference>